<dbReference type="HAMAP" id="MF_01477">
    <property type="entry name" value="Iojap_RsfS"/>
    <property type="match status" value="1"/>
</dbReference>
<dbReference type="GO" id="GO:0090071">
    <property type="term" value="P:negative regulation of ribosome biogenesis"/>
    <property type="evidence" value="ECO:0007669"/>
    <property type="project" value="UniProtKB-UniRule"/>
</dbReference>
<evidence type="ECO:0000256" key="5">
    <source>
        <dbReference type="HAMAP-Rule" id="MF_01477"/>
    </source>
</evidence>
<evidence type="ECO:0000313" key="7">
    <source>
        <dbReference type="Proteomes" id="UP000245380"/>
    </source>
</evidence>
<name>A0A2U3D7D1_SULT2</name>
<reference evidence="6 7" key="1">
    <citation type="submission" date="2016-11" db="EMBL/GenBank/DDBJ databases">
        <title>Comparative genomics of Acidibacillus ferroxidans species.</title>
        <authorList>
            <person name="Oliveira G."/>
            <person name="Nunes G."/>
            <person name="Oliveira R."/>
            <person name="Araujo F."/>
            <person name="Salim A."/>
            <person name="Scholte L."/>
            <person name="Morais D."/>
            <person name="Nancucheo I."/>
            <person name="Johnson D.B."/>
            <person name="Grail B."/>
            <person name="Bittencourt J."/>
            <person name="Valadares R."/>
        </authorList>
    </citation>
    <scope>NUCLEOTIDE SEQUENCE [LARGE SCALE GENOMIC DNA]</scope>
    <source>
        <strain evidence="6 7">Y002</strain>
    </source>
</reference>
<dbReference type="OrthoDB" id="9793681at2"/>
<comment type="similarity">
    <text evidence="1 5">Belongs to the Iojap/RsfS family.</text>
</comment>
<evidence type="ECO:0000256" key="3">
    <source>
        <dbReference type="ARBA" id="ARBA00022491"/>
    </source>
</evidence>
<dbReference type="InterPro" id="IPR004394">
    <property type="entry name" value="Iojap/RsfS/C7orf30"/>
</dbReference>
<dbReference type="FunFam" id="3.30.460.10:FF:000015">
    <property type="entry name" value="Ribosomal silencing factor RsfS"/>
    <property type="match status" value="1"/>
</dbReference>
<dbReference type="InterPro" id="IPR043519">
    <property type="entry name" value="NT_sf"/>
</dbReference>
<dbReference type="GO" id="GO:0042256">
    <property type="term" value="P:cytosolic ribosome assembly"/>
    <property type="evidence" value="ECO:0007669"/>
    <property type="project" value="UniProtKB-UniRule"/>
</dbReference>
<dbReference type="Gene3D" id="3.30.460.10">
    <property type="entry name" value="Beta Polymerase, domain 2"/>
    <property type="match status" value="1"/>
</dbReference>
<organism evidence="6 7">
    <name type="scientific">Sulfoacidibacillus thermotolerans</name>
    <name type="common">Acidibacillus sulfuroxidans</name>
    <dbReference type="NCBI Taxonomy" id="1765684"/>
    <lineage>
        <taxon>Bacteria</taxon>
        <taxon>Bacillati</taxon>
        <taxon>Bacillota</taxon>
        <taxon>Bacilli</taxon>
        <taxon>Bacillales</taxon>
        <taxon>Alicyclobacillaceae</taxon>
        <taxon>Sulfoacidibacillus</taxon>
    </lineage>
</organism>
<comment type="subunit">
    <text evidence="5">Interacts with ribosomal protein uL14 (rplN).</text>
</comment>
<sequence>MRDQSREYAKVAADAAEDKKANDVVILDIRELSVIADYFVICSANSRTQAQAIADAISERLELRGIRCKSMEGHDEGKWVLLDFGDLIVHVFQEEERRFFDLERLWGDAPRLSLSV</sequence>
<keyword evidence="3 5" id="KW-0678">Repressor</keyword>
<proteinExistence type="inferred from homology"/>
<dbReference type="GO" id="GO:0005737">
    <property type="term" value="C:cytoplasm"/>
    <property type="evidence" value="ECO:0007669"/>
    <property type="project" value="UniProtKB-SubCell"/>
</dbReference>
<keyword evidence="2 5" id="KW-0963">Cytoplasm</keyword>
<comment type="caution">
    <text evidence="6">The sequence shown here is derived from an EMBL/GenBank/DDBJ whole genome shotgun (WGS) entry which is preliminary data.</text>
</comment>
<gene>
    <name evidence="5" type="primary">rsfS</name>
    <name evidence="6" type="ORF">BM613_09995</name>
</gene>
<comment type="subcellular location">
    <subcellularLocation>
        <location evidence="5">Cytoplasm</location>
    </subcellularLocation>
</comment>
<dbReference type="SUPFAM" id="SSF81301">
    <property type="entry name" value="Nucleotidyltransferase"/>
    <property type="match status" value="1"/>
</dbReference>
<dbReference type="NCBIfam" id="TIGR00090">
    <property type="entry name" value="rsfS_iojap_ybeB"/>
    <property type="match status" value="1"/>
</dbReference>
<dbReference type="GO" id="GO:0043023">
    <property type="term" value="F:ribosomal large subunit binding"/>
    <property type="evidence" value="ECO:0007669"/>
    <property type="project" value="TreeGrafter"/>
</dbReference>
<keyword evidence="7" id="KW-1185">Reference proteome</keyword>
<evidence type="ECO:0000256" key="4">
    <source>
        <dbReference type="ARBA" id="ARBA00022845"/>
    </source>
</evidence>
<dbReference type="Proteomes" id="UP000245380">
    <property type="component" value="Unassembled WGS sequence"/>
</dbReference>
<comment type="function">
    <text evidence="5">Functions as a ribosomal silencing factor. Interacts with ribosomal protein uL14 (rplN), blocking formation of intersubunit bridge B8. Prevents association of the 30S and 50S ribosomal subunits and the formation of functional ribosomes, thus repressing translation.</text>
</comment>
<evidence type="ECO:0000256" key="2">
    <source>
        <dbReference type="ARBA" id="ARBA00022490"/>
    </source>
</evidence>
<dbReference type="Pfam" id="PF02410">
    <property type="entry name" value="RsfS"/>
    <property type="match status" value="1"/>
</dbReference>
<protein>
    <recommendedName>
        <fullName evidence="5">Ribosomal silencing factor RsfS</fullName>
    </recommendedName>
</protein>
<accession>A0A2U3D7D1</accession>
<dbReference type="RefSeq" id="WP_109431051.1">
    <property type="nucleotide sequence ID" value="NZ_MPDK01000017.1"/>
</dbReference>
<evidence type="ECO:0000313" key="6">
    <source>
        <dbReference type="EMBL" id="PWI57189.1"/>
    </source>
</evidence>
<dbReference type="EMBL" id="MPDK01000017">
    <property type="protein sequence ID" value="PWI57189.1"/>
    <property type="molecule type" value="Genomic_DNA"/>
</dbReference>
<dbReference type="PANTHER" id="PTHR21043">
    <property type="entry name" value="IOJAP SUPERFAMILY ORTHOLOG"/>
    <property type="match status" value="1"/>
</dbReference>
<dbReference type="PANTHER" id="PTHR21043:SF0">
    <property type="entry name" value="MITOCHONDRIAL ASSEMBLY OF RIBOSOMAL LARGE SUBUNIT PROTEIN 1"/>
    <property type="match status" value="1"/>
</dbReference>
<evidence type="ECO:0000256" key="1">
    <source>
        <dbReference type="ARBA" id="ARBA00010574"/>
    </source>
</evidence>
<keyword evidence="4 5" id="KW-0810">Translation regulation</keyword>
<dbReference type="AlphaFoldDB" id="A0A2U3D7D1"/>
<dbReference type="GO" id="GO:0017148">
    <property type="term" value="P:negative regulation of translation"/>
    <property type="evidence" value="ECO:0007669"/>
    <property type="project" value="UniProtKB-UniRule"/>
</dbReference>